<organism evidence="2 3">
    <name type="scientific">Streptomyces kasugaensis</name>
    <dbReference type="NCBI Taxonomy" id="1946"/>
    <lineage>
        <taxon>Bacteria</taxon>
        <taxon>Bacillati</taxon>
        <taxon>Actinomycetota</taxon>
        <taxon>Actinomycetes</taxon>
        <taxon>Kitasatosporales</taxon>
        <taxon>Streptomycetaceae</taxon>
        <taxon>Streptomyces</taxon>
    </lineage>
</organism>
<protein>
    <submittedName>
        <fullName evidence="2">Uncharacterized protein</fullName>
    </submittedName>
</protein>
<proteinExistence type="predicted"/>
<keyword evidence="3" id="KW-1185">Reference proteome</keyword>
<dbReference type="Proteomes" id="UP000292452">
    <property type="component" value="Unassembled WGS sequence"/>
</dbReference>
<evidence type="ECO:0000313" key="2">
    <source>
        <dbReference type="EMBL" id="TBO61126.1"/>
    </source>
</evidence>
<feature type="compositionally biased region" description="Gly residues" evidence="1">
    <location>
        <begin position="40"/>
        <end position="52"/>
    </location>
</feature>
<evidence type="ECO:0000256" key="1">
    <source>
        <dbReference type="SAM" id="MobiDB-lite"/>
    </source>
</evidence>
<gene>
    <name evidence="2" type="ORF">EYS09_02870</name>
</gene>
<feature type="compositionally biased region" description="Basic residues" evidence="1">
    <location>
        <begin position="1"/>
        <end position="11"/>
    </location>
</feature>
<feature type="region of interest" description="Disordered" evidence="1">
    <location>
        <begin position="1"/>
        <end position="68"/>
    </location>
</feature>
<reference evidence="2 3" key="1">
    <citation type="submission" date="2019-02" db="EMBL/GenBank/DDBJ databases">
        <title>Draft Genome Sequence of Streptomyces sp. AM-2504, identified by 16S rRNA comparative analysis as a Streptomyces Kasugaensis strain.</title>
        <authorList>
            <person name="Napolioni V."/>
            <person name="Giuliodori A.M."/>
            <person name="Spurio R."/>
            <person name="Fabbretti A."/>
        </authorList>
    </citation>
    <scope>NUCLEOTIDE SEQUENCE [LARGE SCALE GENOMIC DNA]</scope>
    <source>
        <strain evidence="2 3">AM-2504</strain>
    </source>
</reference>
<name>A0A4Q9I0I8_STRKA</name>
<dbReference type="EMBL" id="SIXH01000014">
    <property type="protein sequence ID" value="TBO61126.1"/>
    <property type="molecule type" value="Genomic_DNA"/>
</dbReference>
<sequence length="104" mass="11620">MADRHRRRRRDYVRGLLAPVSRKNGRQPAEFAEHRAPDGFHGGTVGRAGGRSAGASAKVRRPVRPVPGCRRASYRERVPGLPCRFHRSRRPLGRLRAAVHSIAP</sequence>
<accession>A0A4Q9I0I8</accession>
<comment type="caution">
    <text evidence="2">The sequence shown here is derived from an EMBL/GenBank/DDBJ whole genome shotgun (WGS) entry which is preliminary data.</text>
</comment>
<dbReference type="AlphaFoldDB" id="A0A4Q9I0I8"/>
<evidence type="ECO:0000313" key="3">
    <source>
        <dbReference type="Proteomes" id="UP000292452"/>
    </source>
</evidence>